<dbReference type="GO" id="GO:0098552">
    <property type="term" value="C:side of membrane"/>
    <property type="evidence" value="ECO:0007669"/>
    <property type="project" value="UniProtKB-KW"/>
</dbReference>
<feature type="region of interest" description="Disordered" evidence="10">
    <location>
        <begin position="118"/>
        <end position="157"/>
    </location>
</feature>
<dbReference type="SMART" id="SM00499">
    <property type="entry name" value="AAI"/>
    <property type="match status" value="1"/>
</dbReference>
<keyword evidence="15" id="KW-1185">Reference proteome</keyword>
<sequence>MEVVKFTVAVVLVLSSFTPSNAATTPPSGGGAGGGGDPHSMPCIQKLMPCQPYLHTVTPPPPPSCCLPLREIVTSDVTCLCSVFNNVDMLKSLNLTKENALVLPNACGAKADVSQCKASAGTTPPSMTPATPKTPPASSTGSGSTGDSATTTDKSTSSAPAINFAGLLSFASAIVATLFF</sequence>
<dbReference type="InterPro" id="IPR016140">
    <property type="entry name" value="Bifunc_inhib/LTP/seed_store"/>
</dbReference>
<dbReference type="CDD" id="cd00010">
    <property type="entry name" value="AAI_LTSS"/>
    <property type="match status" value="1"/>
</dbReference>
<comment type="caution">
    <text evidence="13">The sequence shown here is derived from an EMBL/GenBank/DDBJ whole genome shotgun (WGS) entry which is preliminary data.</text>
</comment>
<keyword evidence="4" id="KW-0336">GPI-anchor</keyword>
<comment type="subcellular location">
    <subcellularLocation>
        <location evidence="1">Cell membrane</location>
        <topology evidence="1">Lipid-anchor</topology>
        <topology evidence="1">GPI-anchor</topology>
    </subcellularLocation>
</comment>
<dbReference type="Pfam" id="PF14368">
    <property type="entry name" value="LTP_2"/>
    <property type="match status" value="1"/>
</dbReference>
<dbReference type="AlphaFoldDB" id="A0ABD1ABP5"/>
<keyword evidence="5 11" id="KW-0732">Signal</keyword>
<dbReference type="PANTHER" id="PTHR33044">
    <property type="entry name" value="BIFUNCTIONAL INHIBITOR/LIPID-TRANSFER PROTEIN/SEED STORAGE 2S ALBUMIN SUPERFAMILY PROTEIN-RELATED"/>
    <property type="match status" value="1"/>
</dbReference>
<evidence type="ECO:0000256" key="7">
    <source>
        <dbReference type="ARBA" id="ARBA00023157"/>
    </source>
</evidence>
<organism evidence="13 15">
    <name type="scientific">Cardamine amara subsp. amara</name>
    <dbReference type="NCBI Taxonomy" id="228776"/>
    <lineage>
        <taxon>Eukaryota</taxon>
        <taxon>Viridiplantae</taxon>
        <taxon>Streptophyta</taxon>
        <taxon>Embryophyta</taxon>
        <taxon>Tracheophyta</taxon>
        <taxon>Spermatophyta</taxon>
        <taxon>Magnoliopsida</taxon>
        <taxon>eudicotyledons</taxon>
        <taxon>Gunneridae</taxon>
        <taxon>Pentapetalae</taxon>
        <taxon>rosids</taxon>
        <taxon>malvids</taxon>
        <taxon>Brassicales</taxon>
        <taxon>Brassicaceae</taxon>
        <taxon>Cardamineae</taxon>
        <taxon>Cardamine</taxon>
    </lineage>
</organism>
<evidence type="ECO:0000259" key="12">
    <source>
        <dbReference type="SMART" id="SM00499"/>
    </source>
</evidence>
<accession>A0ABD1ABP5</accession>
<keyword evidence="6" id="KW-0472">Membrane</keyword>
<dbReference type="Gene3D" id="1.10.110.10">
    <property type="entry name" value="Plant lipid-transfer and hydrophobic proteins"/>
    <property type="match status" value="1"/>
</dbReference>
<keyword evidence="8" id="KW-0325">Glycoprotein</keyword>
<dbReference type="EMBL" id="JBANAX010000058">
    <property type="protein sequence ID" value="KAL1224030.1"/>
    <property type="molecule type" value="Genomic_DNA"/>
</dbReference>
<feature type="chain" id="PRO_5044723170" evidence="11">
    <location>
        <begin position="23"/>
        <end position="180"/>
    </location>
</feature>
<evidence type="ECO:0000256" key="6">
    <source>
        <dbReference type="ARBA" id="ARBA00023136"/>
    </source>
</evidence>
<evidence type="ECO:0000313" key="13">
    <source>
        <dbReference type="EMBL" id="KAL1204192.1"/>
    </source>
</evidence>
<comment type="similarity">
    <text evidence="2">Belongs to the plant LTP family.</text>
</comment>
<evidence type="ECO:0000256" key="5">
    <source>
        <dbReference type="ARBA" id="ARBA00022729"/>
    </source>
</evidence>
<evidence type="ECO:0000313" key="14">
    <source>
        <dbReference type="EMBL" id="KAL1224030.1"/>
    </source>
</evidence>
<reference evidence="13 15" key="1">
    <citation type="submission" date="2024-04" db="EMBL/GenBank/DDBJ databases">
        <title>Genome assembly C_amara_ONT_v2.</title>
        <authorList>
            <person name="Yant L."/>
            <person name="Moore C."/>
            <person name="Slenker M."/>
        </authorList>
    </citation>
    <scope>NUCLEOTIDE SEQUENCE [LARGE SCALE GENOMIC DNA]</scope>
    <source>
        <tissue evidence="13">Leaf</tissue>
    </source>
</reference>
<protein>
    <submittedName>
        <fullName evidence="13">Non-specific lipid transfer protein GPI-anchored 3</fullName>
    </submittedName>
</protein>
<gene>
    <name evidence="14" type="ORF">V5N11_031183</name>
    <name evidence="13" type="ORF">V5N11_032094</name>
</gene>
<evidence type="ECO:0000256" key="9">
    <source>
        <dbReference type="ARBA" id="ARBA00023288"/>
    </source>
</evidence>
<feature type="signal peptide" evidence="11">
    <location>
        <begin position="1"/>
        <end position="22"/>
    </location>
</feature>
<keyword evidence="3" id="KW-1003">Cell membrane</keyword>
<dbReference type="SUPFAM" id="SSF47699">
    <property type="entry name" value="Bifunctional inhibitor/lipid-transfer protein/seed storage 2S albumin"/>
    <property type="match status" value="1"/>
</dbReference>
<evidence type="ECO:0000256" key="8">
    <source>
        <dbReference type="ARBA" id="ARBA00023180"/>
    </source>
</evidence>
<dbReference type="Proteomes" id="UP001558713">
    <property type="component" value="Unassembled WGS sequence"/>
</dbReference>
<keyword evidence="9" id="KW-0449">Lipoprotein</keyword>
<dbReference type="InterPro" id="IPR036312">
    <property type="entry name" value="Bifun_inhib/LTP/seed_sf"/>
</dbReference>
<dbReference type="GO" id="GO:0005886">
    <property type="term" value="C:plasma membrane"/>
    <property type="evidence" value="ECO:0007669"/>
    <property type="project" value="UniProtKB-SubCell"/>
</dbReference>
<evidence type="ECO:0000313" key="15">
    <source>
        <dbReference type="Proteomes" id="UP001558713"/>
    </source>
</evidence>
<evidence type="ECO:0000256" key="10">
    <source>
        <dbReference type="SAM" id="MobiDB-lite"/>
    </source>
</evidence>
<evidence type="ECO:0000256" key="11">
    <source>
        <dbReference type="SAM" id="SignalP"/>
    </source>
</evidence>
<evidence type="ECO:0000256" key="2">
    <source>
        <dbReference type="ARBA" id="ARBA00009748"/>
    </source>
</evidence>
<evidence type="ECO:0000256" key="3">
    <source>
        <dbReference type="ARBA" id="ARBA00022475"/>
    </source>
</evidence>
<keyword evidence="7" id="KW-1015">Disulfide bond</keyword>
<proteinExistence type="inferred from homology"/>
<evidence type="ECO:0000256" key="1">
    <source>
        <dbReference type="ARBA" id="ARBA00004609"/>
    </source>
</evidence>
<evidence type="ECO:0000256" key="4">
    <source>
        <dbReference type="ARBA" id="ARBA00022622"/>
    </source>
</evidence>
<dbReference type="InterPro" id="IPR043325">
    <property type="entry name" value="LTSS"/>
</dbReference>
<feature type="domain" description="Bifunctional inhibitor/plant lipid transfer protein/seed storage helical" evidence="12">
    <location>
        <begin position="43"/>
        <end position="116"/>
    </location>
</feature>
<name>A0ABD1ABP5_CARAN</name>
<dbReference type="EMBL" id="JBANAX010000545">
    <property type="protein sequence ID" value="KAL1204192.1"/>
    <property type="molecule type" value="Genomic_DNA"/>
</dbReference>